<proteinExistence type="predicted"/>
<dbReference type="InterPro" id="IPR015422">
    <property type="entry name" value="PyrdxlP-dep_Trfase_small"/>
</dbReference>
<feature type="non-terminal residue" evidence="3">
    <location>
        <position position="1"/>
    </location>
</feature>
<dbReference type="EMBL" id="UINC01215258">
    <property type="protein sequence ID" value="SVE40869.1"/>
    <property type="molecule type" value="Genomic_DNA"/>
</dbReference>
<accession>A0A383D9B2</accession>
<feature type="non-terminal residue" evidence="3">
    <location>
        <position position="236"/>
    </location>
</feature>
<organism evidence="3">
    <name type="scientific">marine metagenome</name>
    <dbReference type="NCBI Taxonomy" id="408172"/>
    <lineage>
        <taxon>unclassified sequences</taxon>
        <taxon>metagenomes</taxon>
        <taxon>ecological metagenomes</taxon>
    </lineage>
</organism>
<evidence type="ECO:0000256" key="1">
    <source>
        <dbReference type="ARBA" id="ARBA00001933"/>
    </source>
</evidence>
<dbReference type="PANTHER" id="PTHR43713:SF3">
    <property type="entry name" value="GLUTAMATE-1-SEMIALDEHYDE 2,1-AMINOMUTASE 1, CHLOROPLASTIC-RELATED"/>
    <property type="match status" value="1"/>
</dbReference>
<evidence type="ECO:0000256" key="2">
    <source>
        <dbReference type="ARBA" id="ARBA00022898"/>
    </source>
</evidence>
<comment type="cofactor">
    <cofactor evidence="1">
        <name>pyridoxal 5'-phosphate</name>
        <dbReference type="ChEBI" id="CHEBI:597326"/>
    </cofactor>
</comment>
<evidence type="ECO:0000313" key="3">
    <source>
        <dbReference type="EMBL" id="SVE40869.1"/>
    </source>
</evidence>
<dbReference type="PANTHER" id="PTHR43713">
    <property type="entry name" value="GLUTAMATE-1-SEMIALDEHYDE 2,1-AMINOMUTASE"/>
    <property type="match status" value="1"/>
</dbReference>
<dbReference type="GO" id="GO:0030170">
    <property type="term" value="F:pyridoxal phosphate binding"/>
    <property type="evidence" value="ECO:0007669"/>
    <property type="project" value="InterPro"/>
</dbReference>
<evidence type="ECO:0008006" key="4">
    <source>
        <dbReference type="Google" id="ProtNLM"/>
    </source>
</evidence>
<name>A0A383D9B2_9ZZZZ</name>
<dbReference type="Pfam" id="PF00202">
    <property type="entry name" value="Aminotran_3"/>
    <property type="match status" value="1"/>
</dbReference>
<protein>
    <recommendedName>
        <fullName evidence="4">Aminotransferase class III-fold pyridoxal phosphate-dependent enzyme</fullName>
    </recommendedName>
</protein>
<sequence length="236" mass="26982">HGWHDWYLSANLKSIKNLNQHLLSGLEPLGIPKSLRDTIIPFRFNEWEDLEKIVKKNVKNCAAIVLEPCRDYVPKKNYLEELRKISNKNNCVLIFDEITCAWRIGTSGTHKNFGVNPDIAVFGKTIANGIPMGAIIGKKRIMEFSTKTFISSVFWTEKIGPACSIAFLKKHKKLKLGKKLIEIGKNIKKIWQEAANYSNLEIDIKGIDPLANFKLKNLDWPITLTFFIQEMLKKGI</sequence>
<dbReference type="InterPro" id="IPR015421">
    <property type="entry name" value="PyrdxlP-dep_Trfase_major"/>
</dbReference>
<dbReference type="InterPro" id="IPR015424">
    <property type="entry name" value="PyrdxlP-dep_Trfase"/>
</dbReference>
<keyword evidence="2" id="KW-0663">Pyridoxal phosphate</keyword>
<dbReference type="Gene3D" id="3.40.640.10">
    <property type="entry name" value="Type I PLP-dependent aspartate aminotransferase-like (Major domain)"/>
    <property type="match status" value="1"/>
</dbReference>
<gene>
    <name evidence="3" type="ORF">METZ01_LOCUS493723</name>
</gene>
<reference evidence="3" key="1">
    <citation type="submission" date="2018-05" db="EMBL/GenBank/DDBJ databases">
        <authorList>
            <person name="Lanie J.A."/>
            <person name="Ng W.-L."/>
            <person name="Kazmierczak K.M."/>
            <person name="Andrzejewski T.M."/>
            <person name="Davidsen T.M."/>
            <person name="Wayne K.J."/>
            <person name="Tettelin H."/>
            <person name="Glass J.I."/>
            <person name="Rusch D."/>
            <person name="Podicherti R."/>
            <person name="Tsui H.-C.T."/>
            <person name="Winkler M.E."/>
        </authorList>
    </citation>
    <scope>NUCLEOTIDE SEQUENCE</scope>
</reference>
<dbReference type="InterPro" id="IPR005814">
    <property type="entry name" value="Aminotrans_3"/>
</dbReference>
<dbReference type="GO" id="GO:0008483">
    <property type="term" value="F:transaminase activity"/>
    <property type="evidence" value="ECO:0007669"/>
    <property type="project" value="InterPro"/>
</dbReference>
<dbReference type="Gene3D" id="3.90.1150.10">
    <property type="entry name" value="Aspartate Aminotransferase, domain 1"/>
    <property type="match status" value="1"/>
</dbReference>
<dbReference type="AlphaFoldDB" id="A0A383D9B2"/>
<dbReference type="SUPFAM" id="SSF53383">
    <property type="entry name" value="PLP-dependent transferases"/>
    <property type="match status" value="1"/>
</dbReference>